<comment type="caution">
    <text evidence="1">The sequence shown here is derived from an EMBL/GenBank/DDBJ whole genome shotgun (WGS) entry which is preliminary data.</text>
</comment>
<dbReference type="SUPFAM" id="SSF159270">
    <property type="entry name" value="YmcC-like"/>
    <property type="match status" value="1"/>
</dbReference>
<dbReference type="InterPro" id="IPR021308">
    <property type="entry name" value="GfcB"/>
</dbReference>
<dbReference type="EMBL" id="NRSG01000269">
    <property type="protein sequence ID" value="MBK1661226.1"/>
    <property type="molecule type" value="Genomic_DNA"/>
</dbReference>
<dbReference type="RefSeq" id="WP_133222598.1">
    <property type="nucleotide sequence ID" value="NZ_SMOA01000257.1"/>
</dbReference>
<proteinExistence type="predicted"/>
<sequence length="229" mass="24249">MTGSRGQRRSGAGRAAKRHAPLLLALMLGGCGDTLWARLMPATAPAEDVAEPTGPALRLNLRGQSQQAALIQALGERRLWRTGGNRVVATDGGRVVATSGFGEMLAATRFDGPDPLADPAALLDRPASARRLVDLMRADRAAEGMRFGVPVECRLSARAIEEDAGVLLVEERCRAAGAGRFTNRFWVAAQAAGQRGTVLRAQQWIGPGLPLLTLDFPEPEEPPAATAAR</sequence>
<organism evidence="1 2">
    <name type="scientific">Paracraurococcus ruber</name>
    <dbReference type="NCBI Taxonomy" id="77675"/>
    <lineage>
        <taxon>Bacteria</taxon>
        <taxon>Pseudomonadati</taxon>
        <taxon>Pseudomonadota</taxon>
        <taxon>Alphaproteobacteria</taxon>
        <taxon>Acetobacterales</taxon>
        <taxon>Roseomonadaceae</taxon>
        <taxon>Paracraurococcus</taxon>
    </lineage>
</organism>
<evidence type="ECO:0000313" key="1">
    <source>
        <dbReference type="EMBL" id="MBK1661226.1"/>
    </source>
</evidence>
<dbReference type="Gene3D" id="2.40.360.10">
    <property type="entry name" value="YmcC-like"/>
    <property type="match status" value="1"/>
</dbReference>
<protein>
    <recommendedName>
        <fullName evidence="3">Group 4 capsule polysaccharide lipoprotein gfcB, YjbF</fullName>
    </recommendedName>
</protein>
<accession>A0ABS1D2Y8</accession>
<dbReference type="Pfam" id="PF11102">
    <property type="entry name" value="YjbF"/>
    <property type="match status" value="1"/>
</dbReference>
<dbReference type="PROSITE" id="PS51257">
    <property type="entry name" value="PROKAR_LIPOPROTEIN"/>
    <property type="match status" value="1"/>
</dbReference>
<evidence type="ECO:0000313" key="2">
    <source>
        <dbReference type="Proteomes" id="UP000697995"/>
    </source>
</evidence>
<gene>
    <name evidence="1" type="ORF">CKO45_23745</name>
</gene>
<reference evidence="1 2" key="1">
    <citation type="journal article" date="2020" name="Microorganisms">
        <title>Osmotic Adaptation and Compatible Solute Biosynthesis of Phototrophic Bacteria as Revealed from Genome Analyses.</title>
        <authorList>
            <person name="Imhoff J.F."/>
            <person name="Rahn T."/>
            <person name="Kunzel S."/>
            <person name="Keller A."/>
            <person name="Neulinger S.C."/>
        </authorList>
    </citation>
    <scope>NUCLEOTIDE SEQUENCE [LARGE SCALE GENOMIC DNA]</scope>
    <source>
        <strain evidence="1 2">DSM 15382</strain>
    </source>
</reference>
<name>A0ABS1D2Y8_9PROT</name>
<keyword evidence="2" id="KW-1185">Reference proteome</keyword>
<dbReference type="Proteomes" id="UP000697995">
    <property type="component" value="Unassembled WGS sequence"/>
</dbReference>
<dbReference type="InterPro" id="IPR023373">
    <property type="entry name" value="YmcC_sf"/>
</dbReference>
<evidence type="ECO:0008006" key="3">
    <source>
        <dbReference type="Google" id="ProtNLM"/>
    </source>
</evidence>